<feature type="region of interest" description="Disordered" evidence="2">
    <location>
        <begin position="1"/>
        <end position="27"/>
    </location>
</feature>
<evidence type="ECO:0000256" key="2">
    <source>
        <dbReference type="SAM" id="MobiDB-lite"/>
    </source>
</evidence>
<dbReference type="PANTHER" id="PTHR38149">
    <property type="entry name" value="ATPASE"/>
    <property type="match status" value="1"/>
</dbReference>
<dbReference type="InterPro" id="IPR049069">
    <property type="entry name" value="MRB1590-like_C"/>
</dbReference>
<feature type="domain" description="MRB1590-like C-terminal" evidence="4">
    <location>
        <begin position="205"/>
        <end position="310"/>
    </location>
</feature>
<feature type="coiled-coil region" evidence="1">
    <location>
        <begin position="313"/>
        <end position="340"/>
    </location>
</feature>
<feature type="domain" description="ATPase of the ABC class C-terminal" evidence="3">
    <location>
        <begin position="11"/>
        <end position="132"/>
    </location>
</feature>
<dbReference type="EMBL" id="HBNS01040510">
    <property type="protein sequence ID" value="CAE4638826.1"/>
    <property type="molecule type" value="Transcribed_RNA"/>
</dbReference>
<dbReference type="PANTHER" id="PTHR38149:SF1">
    <property type="entry name" value="ATPASE"/>
    <property type="match status" value="1"/>
</dbReference>
<evidence type="ECO:0000259" key="4">
    <source>
        <dbReference type="Pfam" id="PF21117"/>
    </source>
</evidence>
<dbReference type="InterPro" id="IPR019195">
    <property type="entry name" value="ABC_ATPase_put"/>
</dbReference>
<dbReference type="EMBL" id="HBNS01040512">
    <property type="protein sequence ID" value="CAE4638829.1"/>
    <property type="molecule type" value="Transcribed_RNA"/>
</dbReference>
<organism evidence="5">
    <name type="scientific">Ditylum brightwellii</name>
    <dbReference type="NCBI Taxonomy" id="49249"/>
    <lineage>
        <taxon>Eukaryota</taxon>
        <taxon>Sar</taxon>
        <taxon>Stramenopiles</taxon>
        <taxon>Ochrophyta</taxon>
        <taxon>Bacillariophyta</taxon>
        <taxon>Mediophyceae</taxon>
        <taxon>Lithodesmiophycidae</taxon>
        <taxon>Lithodesmiales</taxon>
        <taxon>Lithodesmiaceae</taxon>
        <taxon>Ditylum</taxon>
    </lineage>
</organism>
<protein>
    <submittedName>
        <fullName evidence="5">Uncharacterized protein</fullName>
    </submittedName>
</protein>
<proteinExistence type="predicted"/>
<keyword evidence="1" id="KW-0175">Coiled coil</keyword>
<accession>A0A6V2L1V0</accession>
<dbReference type="AlphaFoldDB" id="A0A6V2L1V0"/>
<evidence type="ECO:0000313" key="6">
    <source>
        <dbReference type="EMBL" id="CAE4638829.1"/>
    </source>
</evidence>
<dbReference type="Pfam" id="PF21117">
    <property type="entry name" value="MRB1590_C"/>
    <property type="match status" value="1"/>
</dbReference>
<evidence type="ECO:0000259" key="3">
    <source>
        <dbReference type="Pfam" id="PF09818"/>
    </source>
</evidence>
<reference evidence="5" key="1">
    <citation type="submission" date="2021-01" db="EMBL/GenBank/DDBJ databases">
        <authorList>
            <person name="Corre E."/>
            <person name="Pelletier E."/>
            <person name="Niang G."/>
            <person name="Scheremetjew M."/>
            <person name="Finn R."/>
            <person name="Kale V."/>
            <person name="Holt S."/>
            <person name="Cochrane G."/>
            <person name="Meng A."/>
            <person name="Brown T."/>
            <person name="Cohen L."/>
        </authorList>
    </citation>
    <scope>NUCLEOTIDE SEQUENCE</scope>
    <source>
        <strain evidence="5">GSO104</strain>
    </source>
</reference>
<gene>
    <name evidence="5" type="ORF">DBRI00130_LOCUS31573</name>
    <name evidence="6" type="ORF">DBRI00130_LOCUS31575</name>
</gene>
<evidence type="ECO:0000313" key="5">
    <source>
        <dbReference type="EMBL" id="CAE4638826.1"/>
    </source>
</evidence>
<dbReference type="InterPro" id="IPR046834">
    <property type="entry name" value="ABC_ATPase_C"/>
</dbReference>
<name>A0A6V2L1V0_9STRA</name>
<dbReference type="Pfam" id="PF09818">
    <property type="entry name" value="ABC_ATPase"/>
    <property type="match status" value="1"/>
</dbReference>
<sequence length="352" mass="39285">MPGADGKTNVIDTTKFSTREASGSTSQASNVIDTVEMGASAMLIDEDVSAANFMARDGRMRALVMDESITPLLYRVNGLYISKGISSVVVVGGVGDWLDVPDNVILMNRYMPNDALKKAQSISRQFSYGHVEYAGRGVVHRLPWDRTGTPLQRRPDKSTINGFHDPEVEVLDGGLRIALLGDDVEDDDNDVDQNSKHLEDDEFGTIDMSRCEQLLGNREQLYGCGLCLAWLLGFAKSNPGLGIRDLLARMDEALDGSEGMRDVLQRFPGIMQTDCLHSIENSLWENIGFAYRPRKFEVAMALSRMRGVRLENVPEEDDEAARAEAEAEREAERRKKELLDLWNNRRKGKNKK</sequence>
<evidence type="ECO:0000256" key="1">
    <source>
        <dbReference type="SAM" id="Coils"/>
    </source>
</evidence>
<feature type="compositionally biased region" description="Polar residues" evidence="2">
    <location>
        <begin position="10"/>
        <end position="27"/>
    </location>
</feature>